<keyword evidence="2" id="KW-0645">Protease</keyword>
<accession>A0A286HRL9</accession>
<dbReference type="GO" id="GO:0008233">
    <property type="term" value="F:peptidase activity"/>
    <property type="evidence" value="ECO:0007669"/>
    <property type="project" value="UniProtKB-KW"/>
</dbReference>
<dbReference type="Pfam" id="PF06037">
    <property type="entry name" value="DUF922"/>
    <property type="match status" value="1"/>
</dbReference>
<feature type="signal peptide" evidence="1">
    <location>
        <begin position="1"/>
        <end position="29"/>
    </location>
</feature>
<keyword evidence="2" id="KW-0378">Hydrolase</keyword>
<keyword evidence="3" id="KW-1185">Reference proteome</keyword>
<gene>
    <name evidence="2" type="ORF">SAMN05877838_0775</name>
</gene>
<sequence>MPSARPALAAAIGAALMLAATLVAQPALAWRAAEQVKTYPVSGRTAPELYVSIGENGPVISGDRRAIAHTTFKLTWGRDYREQPDGSCVIARNVPKLIITYTLPKPRENLPPAVAARWQRFYDGLAAHERVHGQHIIEMVEAIEAVSVGLSAPADPGCRKVRALLQSHLKRLSDEQRARGRDFDRIEMGEGGNVQTLVLNLLTGR</sequence>
<protein>
    <submittedName>
        <fullName evidence="2">Predicted secreted Zn-dependent protease</fullName>
    </submittedName>
</protein>
<evidence type="ECO:0000256" key="1">
    <source>
        <dbReference type="SAM" id="SignalP"/>
    </source>
</evidence>
<feature type="chain" id="PRO_5012764184" evidence="1">
    <location>
        <begin position="30"/>
        <end position="205"/>
    </location>
</feature>
<dbReference type="OrthoDB" id="7906163at2"/>
<dbReference type="GO" id="GO:0006508">
    <property type="term" value="P:proteolysis"/>
    <property type="evidence" value="ECO:0007669"/>
    <property type="project" value="UniProtKB-KW"/>
</dbReference>
<evidence type="ECO:0000313" key="2">
    <source>
        <dbReference type="EMBL" id="SOE10473.1"/>
    </source>
</evidence>
<organism evidence="2 3">
    <name type="scientific">Hoeflea halophila</name>
    <dbReference type="NCBI Taxonomy" id="714899"/>
    <lineage>
        <taxon>Bacteria</taxon>
        <taxon>Pseudomonadati</taxon>
        <taxon>Pseudomonadota</taxon>
        <taxon>Alphaproteobacteria</taxon>
        <taxon>Hyphomicrobiales</taxon>
        <taxon>Rhizobiaceae</taxon>
        <taxon>Hoeflea</taxon>
    </lineage>
</organism>
<proteinExistence type="predicted"/>
<reference evidence="3" key="1">
    <citation type="submission" date="2017-08" db="EMBL/GenBank/DDBJ databases">
        <authorList>
            <person name="Varghese N."/>
            <person name="Submissions S."/>
        </authorList>
    </citation>
    <scope>NUCLEOTIDE SEQUENCE [LARGE SCALE GENOMIC DNA]</scope>
    <source>
        <strain evidence="3">KCTC 23107</strain>
    </source>
</reference>
<dbReference type="InterPro" id="IPR010321">
    <property type="entry name" value="DUF922"/>
</dbReference>
<name>A0A286HRL9_9HYPH</name>
<evidence type="ECO:0000313" key="3">
    <source>
        <dbReference type="Proteomes" id="UP000219465"/>
    </source>
</evidence>
<dbReference type="AlphaFoldDB" id="A0A286HRL9"/>
<dbReference type="EMBL" id="OCPC01000001">
    <property type="protein sequence ID" value="SOE10473.1"/>
    <property type="molecule type" value="Genomic_DNA"/>
</dbReference>
<dbReference type="Proteomes" id="UP000219465">
    <property type="component" value="Unassembled WGS sequence"/>
</dbReference>
<dbReference type="PIRSF" id="PIRSF010521">
    <property type="entry name" value="DUF922_bac"/>
    <property type="match status" value="1"/>
</dbReference>
<dbReference type="RefSeq" id="WP_097105217.1">
    <property type="nucleotide sequence ID" value="NZ_OCPC01000001.1"/>
</dbReference>
<keyword evidence="1" id="KW-0732">Signal</keyword>